<dbReference type="InterPro" id="IPR027417">
    <property type="entry name" value="P-loop_NTPase"/>
</dbReference>
<name>A0A8S1HF34_9PELO</name>
<evidence type="ECO:0000256" key="1">
    <source>
        <dbReference type="ARBA" id="ARBA00022741"/>
    </source>
</evidence>
<proteinExistence type="inferred from homology"/>
<dbReference type="Proteomes" id="UP000835052">
    <property type="component" value="Unassembled WGS sequence"/>
</dbReference>
<reference evidence="5" key="1">
    <citation type="submission" date="2020-10" db="EMBL/GenBank/DDBJ databases">
        <authorList>
            <person name="Kikuchi T."/>
        </authorList>
    </citation>
    <scope>NUCLEOTIDE SEQUENCE</scope>
    <source>
        <strain evidence="5">NKZ352</strain>
    </source>
</reference>
<gene>
    <name evidence="5" type="ORF">CAUJ_LOCUS10398</name>
</gene>
<sequence>MPLIVVTGYPSSGKSTIVKRLVKLFEDVGKIVHVVSDDDFPSHSRSCYVTSTAQEKDLLSWIRSEVQQQLSKKNIVICDALNYVKGYRYELFLAAKMSKTTYAVVQCTPDEATCLWLNSEKDVDVRYGDDAIKQLIFRYEKPDTKFRWEKPLFDIKIGKLERIRETEEDLEGDMMQDLDHPSPKFADLHSDELVQWICEGVELSENQSTQVVPLAPLNYLHTLDKVTQKVLTDLMNLQRTALRGQTLVIPGAEGKTIVFTKARTLPELNRLRQQFVSISKRTPIVDHEKIATIFVNFLANNLR</sequence>
<accession>A0A8S1HF34</accession>
<dbReference type="PANTHER" id="PTHR12435">
    <property type="match status" value="1"/>
</dbReference>
<dbReference type="Gene3D" id="3.40.50.300">
    <property type="entry name" value="P-loop containing nucleotide triphosphate hydrolases"/>
    <property type="match status" value="1"/>
</dbReference>
<organism evidence="5 6">
    <name type="scientific">Caenorhabditis auriculariae</name>
    <dbReference type="NCBI Taxonomy" id="2777116"/>
    <lineage>
        <taxon>Eukaryota</taxon>
        <taxon>Metazoa</taxon>
        <taxon>Ecdysozoa</taxon>
        <taxon>Nematoda</taxon>
        <taxon>Chromadorea</taxon>
        <taxon>Rhabditida</taxon>
        <taxon>Rhabditina</taxon>
        <taxon>Rhabditomorpha</taxon>
        <taxon>Rhabditoidea</taxon>
        <taxon>Rhabditidae</taxon>
        <taxon>Peloderinae</taxon>
        <taxon>Caenorhabditis</taxon>
    </lineage>
</organism>
<keyword evidence="6" id="KW-1185">Reference proteome</keyword>
<dbReference type="AlphaFoldDB" id="A0A8S1HF34"/>
<dbReference type="GO" id="GO:0005524">
    <property type="term" value="F:ATP binding"/>
    <property type="evidence" value="ECO:0007669"/>
    <property type="project" value="UniProtKB-KW"/>
</dbReference>
<comment type="similarity">
    <text evidence="3">Belongs to the KTI12 family.</text>
</comment>
<evidence type="ECO:0000256" key="2">
    <source>
        <dbReference type="ARBA" id="ARBA00022840"/>
    </source>
</evidence>
<protein>
    <recommendedName>
        <fullName evidence="4">Protein KTI12 homolog</fullName>
    </recommendedName>
</protein>
<evidence type="ECO:0000256" key="3">
    <source>
        <dbReference type="ARBA" id="ARBA00025768"/>
    </source>
</evidence>
<dbReference type="OrthoDB" id="9972657at2759"/>
<evidence type="ECO:0000256" key="4">
    <source>
        <dbReference type="ARBA" id="ARBA00026170"/>
    </source>
</evidence>
<keyword evidence="1" id="KW-0547">Nucleotide-binding</keyword>
<dbReference type="InterPro" id="IPR013641">
    <property type="entry name" value="KTI12/PSTK"/>
</dbReference>
<keyword evidence="2" id="KW-0067">ATP-binding</keyword>
<evidence type="ECO:0000313" key="5">
    <source>
        <dbReference type="EMBL" id="CAD6194479.1"/>
    </source>
</evidence>
<comment type="caution">
    <text evidence="5">The sequence shown here is derived from an EMBL/GenBank/DDBJ whole genome shotgun (WGS) entry which is preliminary data.</text>
</comment>
<evidence type="ECO:0000313" key="6">
    <source>
        <dbReference type="Proteomes" id="UP000835052"/>
    </source>
</evidence>
<dbReference type="SUPFAM" id="SSF52540">
    <property type="entry name" value="P-loop containing nucleoside triphosphate hydrolases"/>
    <property type="match status" value="1"/>
</dbReference>
<dbReference type="Pfam" id="PF08433">
    <property type="entry name" value="KTI12"/>
    <property type="match status" value="1"/>
</dbReference>
<dbReference type="EMBL" id="CAJGYM010000045">
    <property type="protein sequence ID" value="CAD6194479.1"/>
    <property type="molecule type" value="Genomic_DNA"/>
</dbReference>